<dbReference type="EMBL" id="CP016288">
    <property type="protein sequence ID" value="ANP90173.1"/>
    <property type="molecule type" value="Genomic_DNA"/>
</dbReference>
<evidence type="ECO:0000313" key="1">
    <source>
        <dbReference type="EMBL" id="ANP90173.1"/>
    </source>
</evidence>
<proteinExistence type="predicted"/>
<accession>A0A1B1CK76</accession>
<dbReference type="Proteomes" id="UP000092691">
    <property type="component" value="Plasmid unnamed7"/>
</dbReference>
<keyword evidence="1" id="KW-0614">Plasmid</keyword>
<reference evidence="1 2" key="1">
    <citation type="submission" date="2016-06" db="EMBL/GenBank/DDBJ databases">
        <title>Microsymbionts genomes from the relict species Vavilovia formosa.</title>
        <authorList>
            <person name="Chirak E."/>
            <person name="Kimeklis A."/>
            <person name="Andronov E."/>
        </authorList>
    </citation>
    <scope>NUCLEOTIDE SEQUENCE [LARGE SCALE GENOMIC DNA]</scope>
    <source>
        <strain evidence="1 2">Vaf10</strain>
        <plasmid evidence="2">Plasmid unnamed7</plasmid>
    </source>
</reference>
<evidence type="ECO:0000313" key="2">
    <source>
        <dbReference type="Proteomes" id="UP000092691"/>
    </source>
</evidence>
<sequence length="234" mass="25831">MKRLSKSLIIVALIIMVIVILVLFQSNAAIVDQFKYRIEATFEENGATITASGVISIVQRRDFVCLGICSIVTSVKGQATRVNFSNGKSLFVLLGTADHSFRAGTMPYQALKPRPPHKKISELPHDPVIVPPEYVPTIIYFNDTSDPVSAVIATPENLSALVELGARLVSISVKLTDDPVTTGIDRLLPWLSKEGVIQNSNANISMSHYLYPESDNNSKTLQSAYPRFLERNDW</sequence>
<protein>
    <submittedName>
        <fullName evidence="1">Uncharacterized protein</fullName>
    </submittedName>
</protein>
<geneLocation type="plasmid" evidence="1 2">
    <name>unnamed7</name>
</geneLocation>
<organism evidence="1 2">
    <name type="scientific">Rhizobium leguminosarum</name>
    <dbReference type="NCBI Taxonomy" id="384"/>
    <lineage>
        <taxon>Bacteria</taxon>
        <taxon>Pseudomonadati</taxon>
        <taxon>Pseudomonadota</taxon>
        <taxon>Alphaproteobacteria</taxon>
        <taxon>Hyphomicrobiales</taxon>
        <taxon>Rhizobiaceae</taxon>
        <taxon>Rhizobium/Agrobacterium group</taxon>
        <taxon>Rhizobium</taxon>
    </lineage>
</organism>
<dbReference type="AlphaFoldDB" id="A0A1B1CK76"/>
<name>A0A1B1CK76_RHILE</name>
<gene>
    <name evidence="1" type="ORF">BA011_40355</name>
</gene>